<dbReference type="Proteomes" id="UP000640509">
    <property type="component" value="Unassembled WGS sequence"/>
</dbReference>
<dbReference type="EMBL" id="BMIV01000013">
    <property type="protein sequence ID" value="GGF75697.1"/>
    <property type="molecule type" value="Genomic_DNA"/>
</dbReference>
<keyword evidence="2" id="KW-1185">Reference proteome</keyword>
<evidence type="ECO:0000313" key="1">
    <source>
        <dbReference type="EMBL" id="GGF75697.1"/>
    </source>
</evidence>
<comment type="caution">
    <text evidence="1">The sequence shown here is derived from an EMBL/GenBank/DDBJ whole genome shotgun (WGS) entry which is preliminary data.</text>
</comment>
<reference evidence="2" key="1">
    <citation type="journal article" date="2019" name="Int. J. Syst. Evol. Microbiol.">
        <title>The Global Catalogue of Microorganisms (GCM) 10K type strain sequencing project: providing services to taxonomists for standard genome sequencing and annotation.</title>
        <authorList>
            <consortium name="The Broad Institute Genomics Platform"/>
            <consortium name="The Broad Institute Genome Sequencing Center for Infectious Disease"/>
            <person name="Wu L."/>
            <person name="Ma J."/>
        </authorList>
    </citation>
    <scope>NUCLEOTIDE SEQUENCE [LARGE SCALE GENOMIC DNA]</scope>
    <source>
        <strain evidence="2">CGMCC 1.15419</strain>
    </source>
</reference>
<gene>
    <name evidence="1" type="ORF">GCM10011402_30530</name>
</gene>
<name>A0ABQ1VKX2_9RHOB</name>
<protein>
    <submittedName>
        <fullName evidence="1">Uncharacterized protein</fullName>
    </submittedName>
</protein>
<organism evidence="1 2">
    <name type="scientific">Paracoccus acridae</name>
    <dbReference type="NCBI Taxonomy" id="1795310"/>
    <lineage>
        <taxon>Bacteria</taxon>
        <taxon>Pseudomonadati</taxon>
        <taxon>Pseudomonadota</taxon>
        <taxon>Alphaproteobacteria</taxon>
        <taxon>Rhodobacterales</taxon>
        <taxon>Paracoccaceae</taxon>
        <taxon>Paracoccus</taxon>
    </lineage>
</organism>
<evidence type="ECO:0000313" key="2">
    <source>
        <dbReference type="Proteomes" id="UP000640509"/>
    </source>
</evidence>
<sequence length="62" mass="6380">MRYEGRYAPPSLQGTLTFPARAGGNSIIKPQVADQPVAFACRNEGTAGAGGNTVMTIPAFGP</sequence>
<proteinExistence type="predicted"/>
<dbReference type="RefSeq" id="WP_188716135.1">
    <property type="nucleotide sequence ID" value="NZ_BMIV01000013.1"/>
</dbReference>
<accession>A0ABQ1VKX2</accession>